<dbReference type="OMA" id="MIEVKQY"/>
<keyword evidence="1" id="KW-0812">Transmembrane</keyword>
<dbReference type="SUPFAM" id="SSF51695">
    <property type="entry name" value="PLC-like phosphodiesterases"/>
    <property type="match status" value="1"/>
</dbReference>
<proteinExistence type="predicted"/>
<keyword evidence="1" id="KW-1133">Transmembrane helix</keyword>
<sequence length="351" mass="40248">MLFFLLLFSLYTTVFVVVLGLILFYFFRAEKSPSAEFFNDILIGHRGCRHIKTQNIPENSLNAVRYSIEHGSDGVELDCQLTKDGHIVVFHDTLSMARVAYGIGPMEGKTDIGIGNLTLDEIKNYYRYIDDDSGEERIPTLEEYIQFVFSLDPKQIIMIEVKQYTRLALMAEKLDELYHKYPQLYTQTTVASFNPALLYVVRKRNPKIVTNLLFKRGLFADWMKHSVPKVKKNGPGLRRVYSGDFPSILQEISEGSSSNLKDKITYNSLKYLTSMIDYLWYQANTTIIPSFIGAAVLGFDTSLAQVEYLQQLQKRGYVTNVWVVNDENLKKTLLDNCKLALTTDFLFPKAD</sequence>
<dbReference type="GO" id="GO:0006644">
    <property type="term" value="P:phospholipid metabolic process"/>
    <property type="evidence" value="ECO:0007669"/>
    <property type="project" value="TreeGrafter"/>
</dbReference>
<dbReference type="InterPro" id="IPR030395">
    <property type="entry name" value="GP_PDE_dom"/>
</dbReference>
<dbReference type="GO" id="GO:0005886">
    <property type="term" value="C:plasma membrane"/>
    <property type="evidence" value="ECO:0007669"/>
    <property type="project" value="TreeGrafter"/>
</dbReference>
<dbReference type="GO" id="GO:0070291">
    <property type="term" value="P:N-acylethanolamine metabolic process"/>
    <property type="evidence" value="ECO:0007669"/>
    <property type="project" value="TreeGrafter"/>
</dbReference>
<evidence type="ECO:0000313" key="3">
    <source>
        <dbReference type="EMBL" id="KAF0980222.1"/>
    </source>
</evidence>
<keyword evidence="1" id="KW-0472">Membrane</keyword>
<reference evidence="3 4" key="1">
    <citation type="journal article" date="2019" name="Sci. Rep.">
        <title>Nanopore sequencing improves the draft genome of the human pathogenic amoeba Naegleria fowleri.</title>
        <authorList>
            <person name="Liechti N."/>
            <person name="Schurch N."/>
            <person name="Bruggmann R."/>
            <person name="Wittwer M."/>
        </authorList>
    </citation>
    <scope>NUCLEOTIDE SEQUENCE [LARGE SCALE GENOMIC DNA]</scope>
    <source>
        <strain evidence="3 4">ATCC 30894</strain>
    </source>
</reference>
<keyword evidence="4" id="KW-1185">Reference proteome</keyword>
<evidence type="ECO:0000313" key="4">
    <source>
        <dbReference type="Proteomes" id="UP000444721"/>
    </source>
</evidence>
<dbReference type="PANTHER" id="PTHR46320:SF1">
    <property type="entry name" value="GLYCEROPHOSPHODIESTER PHOSPHODIESTERASE 1"/>
    <property type="match status" value="1"/>
</dbReference>
<dbReference type="OrthoDB" id="197419at2759"/>
<evidence type="ECO:0000256" key="1">
    <source>
        <dbReference type="SAM" id="Phobius"/>
    </source>
</evidence>
<dbReference type="AlphaFoldDB" id="A0A6A5C0A5"/>
<dbReference type="Proteomes" id="UP000444721">
    <property type="component" value="Unassembled WGS sequence"/>
</dbReference>
<feature type="domain" description="GP-PDE" evidence="2">
    <location>
        <begin position="40"/>
        <end position="333"/>
    </location>
</feature>
<comment type="caution">
    <text evidence="3">The sequence shown here is derived from an EMBL/GenBank/DDBJ whole genome shotgun (WGS) entry which is preliminary data.</text>
</comment>
<dbReference type="VEuPathDB" id="AmoebaDB:NF0079710"/>
<dbReference type="Pfam" id="PF03009">
    <property type="entry name" value="GDPD"/>
    <property type="match status" value="1"/>
</dbReference>
<accession>A0A6A5C0A5</accession>
<dbReference type="InterPro" id="IPR017946">
    <property type="entry name" value="PLC-like_Pdiesterase_TIM-brl"/>
</dbReference>
<dbReference type="PANTHER" id="PTHR46320">
    <property type="entry name" value="GLYCEROPHOSPHODIESTER PHOSPHODIESTERASE 1"/>
    <property type="match status" value="1"/>
</dbReference>
<dbReference type="GO" id="GO:0008889">
    <property type="term" value="F:glycerophosphodiester phosphodiesterase activity"/>
    <property type="evidence" value="ECO:0007669"/>
    <property type="project" value="TreeGrafter"/>
</dbReference>
<dbReference type="VEuPathDB" id="AmoebaDB:NfTy_028940"/>
<dbReference type="VEuPathDB" id="AmoebaDB:FDP41_013436"/>
<dbReference type="EMBL" id="VFQX01000019">
    <property type="protein sequence ID" value="KAF0980222.1"/>
    <property type="molecule type" value="Genomic_DNA"/>
</dbReference>
<dbReference type="RefSeq" id="XP_044564935.1">
    <property type="nucleotide sequence ID" value="XM_044704066.1"/>
</dbReference>
<dbReference type="Gene3D" id="3.20.20.190">
    <property type="entry name" value="Phosphatidylinositol (PI) phosphodiesterase"/>
    <property type="match status" value="1"/>
</dbReference>
<evidence type="ECO:0000259" key="2">
    <source>
        <dbReference type="PROSITE" id="PS51704"/>
    </source>
</evidence>
<gene>
    <name evidence="3" type="ORF">FDP41_013436</name>
</gene>
<dbReference type="GO" id="GO:0006580">
    <property type="term" value="P:ethanolamine metabolic process"/>
    <property type="evidence" value="ECO:0007669"/>
    <property type="project" value="TreeGrafter"/>
</dbReference>
<protein>
    <recommendedName>
        <fullName evidence="2">GP-PDE domain-containing protein</fullName>
    </recommendedName>
</protein>
<name>A0A6A5C0A5_NAEFO</name>
<dbReference type="GeneID" id="68120651"/>
<feature type="transmembrane region" description="Helical" evidence="1">
    <location>
        <begin position="6"/>
        <end position="27"/>
    </location>
</feature>
<organism evidence="3 4">
    <name type="scientific">Naegleria fowleri</name>
    <name type="common">Brain eating amoeba</name>
    <dbReference type="NCBI Taxonomy" id="5763"/>
    <lineage>
        <taxon>Eukaryota</taxon>
        <taxon>Discoba</taxon>
        <taxon>Heterolobosea</taxon>
        <taxon>Tetramitia</taxon>
        <taxon>Eutetramitia</taxon>
        <taxon>Vahlkampfiidae</taxon>
        <taxon>Naegleria</taxon>
    </lineage>
</organism>
<dbReference type="PROSITE" id="PS51704">
    <property type="entry name" value="GP_PDE"/>
    <property type="match status" value="1"/>
</dbReference>